<evidence type="ECO:0000313" key="7">
    <source>
        <dbReference type="EMBL" id="KAJ5437918.1"/>
    </source>
</evidence>
<dbReference type="AlphaFoldDB" id="A0AAD6BXG0"/>
<dbReference type="Proteomes" id="UP001213681">
    <property type="component" value="Unassembled WGS sequence"/>
</dbReference>
<sequence length="550" mass="61035">MDSQRLQEFFDSVALIIGEPNVSRHSSSGGLEGPSGSTAYGDPFASPMSHEPSGAVRPKSVDEVREIVRLANQYVIPLWTVSRGKNLGYGGSAPVVKGTVVLDLHRMNTIVEINEEYGYAIVEPGVSFFDLYEEIQRRGLKLWPSVPAIGWGSVLGNTTERGFGYTPLGDHAQAQCGMEVVLPNGELLRTGMGAMEGSQLFALYKGPIWVQFSYLKSIYHSSLGSRIDSDIILVPLLGIVTKIGIQMIPAPEAYATVEVDVPQESDLVALVSILSDLMRRSVILNSPSIANIFRIALTSRVASVQGKVQGYMKPHSYVPYDVLEEIRVEQKWGFWRAYFSLYSQVELLPGLLQTTRRAFNAIPGATMKWREFPGTPGESITTATIKEEEIPHSGIPTLAPLAILNSRQKPGSHIDYSPLFPPSGRELYEWYLKAKQRTVDAKFDFFADFHVFPRHVIGIELIIYTDEEAESVDQLMRHVIHDAAEMGYTAYRTHLDYMDEVASHFNFNGGALKQFTTKLKEFLDPRGILSPGKSGIWPSGRSSVNSKPRM</sequence>
<dbReference type="Gene3D" id="3.40.462.10">
    <property type="entry name" value="FAD-linked oxidases, C-terminal domain"/>
    <property type="match status" value="1"/>
</dbReference>
<dbReference type="Gene3D" id="3.30.43.10">
    <property type="entry name" value="Uridine Diphospho-n-acetylenolpyruvylglucosamine Reductase, domain 2"/>
    <property type="match status" value="1"/>
</dbReference>
<keyword evidence="4" id="KW-0560">Oxidoreductase</keyword>
<dbReference type="GO" id="GO:0004458">
    <property type="term" value="F:D-lactate dehydrogenase (cytochrome) activity"/>
    <property type="evidence" value="ECO:0007669"/>
    <property type="project" value="TreeGrafter"/>
</dbReference>
<accession>A0AAD6BXG0</accession>
<dbReference type="RefSeq" id="XP_056761147.1">
    <property type="nucleotide sequence ID" value="XM_056912298.1"/>
</dbReference>
<dbReference type="InterPro" id="IPR036318">
    <property type="entry name" value="FAD-bd_PCMH-like_sf"/>
</dbReference>
<protein>
    <recommendedName>
        <fullName evidence="6">FAD-binding PCMH-type domain-containing protein</fullName>
    </recommendedName>
</protein>
<dbReference type="InterPro" id="IPR004113">
    <property type="entry name" value="FAD-bd_oxidored_4_C"/>
</dbReference>
<evidence type="ECO:0000256" key="3">
    <source>
        <dbReference type="ARBA" id="ARBA00022827"/>
    </source>
</evidence>
<dbReference type="GeneID" id="81602541"/>
<dbReference type="GO" id="GO:0071949">
    <property type="term" value="F:FAD binding"/>
    <property type="evidence" value="ECO:0007669"/>
    <property type="project" value="InterPro"/>
</dbReference>
<dbReference type="Pfam" id="PF01565">
    <property type="entry name" value="FAD_binding_4"/>
    <property type="match status" value="1"/>
</dbReference>
<evidence type="ECO:0000256" key="2">
    <source>
        <dbReference type="ARBA" id="ARBA00022630"/>
    </source>
</evidence>
<keyword evidence="8" id="KW-1185">Reference proteome</keyword>
<dbReference type="InterPro" id="IPR016171">
    <property type="entry name" value="Vanillyl_alc_oxidase_C-sub2"/>
</dbReference>
<evidence type="ECO:0000256" key="4">
    <source>
        <dbReference type="ARBA" id="ARBA00023002"/>
    </source>
</evidence>
<dbReference type="InterPro" id="IPR006094">
    <property type="entry name" value="Oxid_FAD_bind_N"/>
</dbReference>
<dbReference type="InterPro" id="IPR016166">
    <property type="entry name" value="FAD-bd_PCMH"/>
</dbReference>
<reference evidence="7" key="1">
    <citation type="submission" date="2022-12" db="EMBL/GenBank/DDBJ databases">
        <authorList>
            <person name="Petersen C."/>
        </authorList>
    </citation>
    <scope>NUCLEOTIDE SEQUENCE</scope>
    <source>
        <strain evidence="7">IBT 16125</strain>
    </source>
</reference>
<dbReference type="GO" id="GO:0005739">
    <property type="term" value="C:mitochondrion"/>
    <property type="evidence" value="ECO:0007669"/>
    <property type="project" value="TreeGrafter"/>
</dbReference>
<proteinExistence type="predicted"/>
<dbReference type="Gene3D" id="1.10.45.10">
    <property type="entry name" value="Vanillyl-alcohol Oxidase, Chain A, domain 4"/>
    <property type="match status" value="1"/>
</dbReference>
<dbReference type="PANTHER" id="PTHR11748">
    <property type="entry name" value="D-LACTATE DEHYDROGENASE"/>
    <property type="match status" value="1"/>
</dbReference>
<reference evidence="7" key="2">
    <citation type="journal article" date="2023" name="IMA Fungus">
        <title>Comparative genomic study of the Penicillium genus elucidates a diverse pangenome and 15 lateral gene transfer events.</title>
        <authorList>
            <person name="Petersen C."/>
            <person name="Sorensen T."/>
            <person name="Nielsen M.R."/>
            <person name="Sondergaard T.E."/>
            <person name="Sorensen J.L."/>
            <person name="Fitzpatrick D.A."/>
            <person name="Frisvad J.C."/>
            <person name="Nielsen K.L."/>
        </authorList>
    </citation>
    <scope>NUCLEOTIDE SEQUENCE</scope>
    <source>
        <strain evidence="7">IBT 16125</strain>
    </source>
</reference>
<feature type="compositionally biased region" description="Low complexity" evidence="5">
    <location>
        <begin position="26"/>
        <end position="37"/>
    </location>
</feature>
<dbReference type="EMBL" id="JAPVEA010000008">
    <property type="protein sequence ID" value="KAJ5437918.1"/>
    <property type="molecule type" value="Genomic_DNA"/>
</dbReference>
<dbReference type="Pfam" id="PF02913">
    <property type="entry name" value="FAD-oxidase_C"/>
    <property type="match status" value="1"/>
</dbReference>
<evidence type="ECO:0000259" key="6">
    <source>
        <dbReference type="PROSITE" id="PS51387"/>
    </source>
</evidence>
<gene>
    <name evidence="7" type="ORF">N7458_008916</name>
</gene>
<dbReference type="InterPro" id="IPR016170">
    <property type="entry name" value="Cytok_DH_C_sf"/>
</dbReference>
<dbReference type="GO" id="GO:0008720">
    <property type="term" value="F:D-lactate dehydrogenase (NAD+) activity"/>
    <property type="evidence" value="ECO:0007669"/>
    <property type="project" value="TreeGrafter"/>
</dbReference>
<comment type="caution">
    <text evidence="7">The sequence shown here is derived from an EMBL/GenBank/DDBJ whole genome shotgun (WGS) entry which is preliminary data.</text>
</comment>
<dbReference type="GO" id="GO:1903457">
    <property type="term" value="P:lactate catabolic process"/>
    <property type="evidence" value="ECO:0007669"/>
    <property type="project" value="TreeGrafter"/>
</dbReference>
<evidence type="ECO:0000256" key="5">
    <source>
        <dbReference type="SAM" id="MobiDB-lite"/>
    </source>
</evidence>
<dbReference type="Gene3D" id="3.30.465.10">
    <property type="match status" value="1"/>
</dbReference>
<keyword evidence="2" id="KW-0285">Flavoprotein</keyword>
<dbReference type="PROSITE" id="PS51387">
    <property type="entry name" value="FAD_PCMH"/>
    <property type="match status" value="1"/>
</dbReference>
<keyword evidence="3" id="KW-0274">FAD</keyword>
<dbReference type="SUPFAM" id="SSF56176">
    <property type="entry name" value="FAD-binding/transporter-associated domain-like"/>
    <property type="match status" value="1"/>
</dbReference>
<comment type="cofactor">
    <cofactor evidence="1">
        <name>FAD</name>
        <dbReference type="ChEBI" id="CHEBI:57692"/>
    </cofactor>
</comment>
<organism evidence="7 8">
    <name type="scientific">Penicillium daleae</name>
    <dbReference type="NCBI Taxonomy" id="63821"/>
    <lineage>
        <taxon>Eukaryota</taxon>
        <taxon>Fungi</taxon>
        <taxon>Dikarya</taxon>
        <taxon>Ascomycota</taxon>
        <taxon>Pezizomycotina</taxon>
        <taxon>Eurotiomycetes</taxon>
        <taxon>Eurotiomycetidae</taxon>
        <taxon>Eurotiales</taxon>
        <taxon>Aspergillaceae</taxon>
        <taxon>Penicillium</taxon>
    </lineage>
</organism>
<dbReference type="InterPro" id="IPR016164">
    <property type="entry name" value="FAD-linked_Oxase-like_C"/>
</dbReference>
<feature type="domain" description="FAD-binding PCMH-type" evidence="6">
    <location>
        <begin position="48"/>
        <end position="250"/>
    </location>
</feature>
<dbReference type="InterPro" id="IPR016169">
    <property type="entry name" value="FAD-bd_PCMH_sub2"/>
</dbReference>
<feature type="region of interest" description="Disordered" evidence="5">
    <location>
        <begin position="23"/>
        <end position="57"/>
    </location>
</feature>
<name>A0AAD6BXG0_9EURO</name>
<evidence type="ECO:0000256" key="1">
    <source>
        <dbReference type="ARBA" id="ARBA00001974"/>
    </source>
</evidence>
<dbReference type="InterPro" id="IPR016167">
    <property type="entry name" value="FAD-bd_PCMH_sub1"/>
</dbReference>
<evidence type="ECO:0000313" key="8">
    <source>
        <dbReference type="Proteomes" id="UP001213681"/>
    </source>
</evidence>
<dbReference type="SUPFAM" id="SSF55103">
    <property type="entry name" value="FAD-linked oxidases, C-terminal domain"/>
    <property type="match status" value="1"/>
</dbReference>
<dbReference type="PANTHER" id="PTHR11748:SF114">
    <property type="entry name" value="ARYL-ALCOHOL OXIDASE VANILLYL-ALCOHOL OXIDASE (AFU_ORTHOLOGUE AFUA_3G09500)-RELATED"/>
    <property type="match status" value="1"/>
</dbReference>